<reference evidence="1" key="1">
    <citation type="journal article" date="2021" name="Proc. Natl. Acad. Sci. U.S.A.">
        <title>A Catalog of Tens of Thousands of Viruses from Human Metagenomes Reveals Hidden Associations with Chronic Diseases.</title>
        <authorList>
            <person name="Tisza M.J."/>
            <person name="Buck C.B."/>
        </authorList>
    </citation>
    <scope>NUCLEOTIDE SEQUENCE</scope>
    <source>
        <strain evidence="1">CtqPn17</strain>
    </source>
</reference>
<sequence length="97" mass="11299">MQTIIRLIKGTAFLTDREYKKFTPGDTVWGNNSEWEEIARWNISDEEKAQAELKKYRCSYLGSNGTWDITEYAIEYFEGDEEGEFVSGSDYYIAKNS</sequence>
<accession>A0A8S5QFG1</accession>
<name>A0A8S5QFG1_9CAUD</name>
<organism evidence="1">
    <name type="scientific">Caudovirales sp. ctqPn17</name>
    <dbReference type="NCBI Taxonomy" id="2825772"/>
    <lineage>
        <taxon>Viruses</taxon>
        <taxon>Duplodnaviria</taxon>
        <taxon>Heunggongvirae</taxon>
        <taxon>Uroviricota</taxon>
        <taxon>Caudoviricetes</taxon>
    </lineage>
</organism>
<proteinExistence type="predicted"/>
<evidence type="ECO:0000313" key="1">
    <source>
        <dbReference type="EMBL" id="DAE17611.1"/>
    </source>
</evidence>
<protein>
    <submittedName>
        <fullName evidence="1">Uncharacterized protein</fullName>
    </submittedName>
</protein>
<dbReference type="EMBL" id="BK015642">
    <property type="protein sequence ID" value="DAE17611.1"/>
    <property type="molecule type" value="Genomic_DNA"/>
</dbReference>